<dbReference type="EMBL" id="MKJU01000028">
    <property type="protein sequence ID" value="OHU89550.1"/>
    <property type="molecule type" value="Genomic_DNA"/>
</dbReference>
<comment type="similarity">
    <text evidence="1">Belongs to the SCO1/2 family.</text>
</comment>
<dbReference type="PROSITE" id="PS51257">
    <property type="entry name" value="PROKAR_LIPOPROTEIN"/>
    <property type="match status" value="1"/>
</dbReference>
<keyword evidence="7" id="KW-1185">Reference proteome</keyword>
<dbReference type="Proteomes" id="UP000179786">
    <property type="component" value="Unassembled WGS sequence"/>
</dbReference>
<proteinExistence type="inferred from homology"/>
<dbReference type="PANTHER" id="PTHR12151">
    <property type="entry name" value="ELECTRON TRANSPORT PROTIN SCO1/SENC FAMILY MEMBER"/>
    <property type="match status" value="1"/>
</dbReference>
<evidence type="ECO:0000313" key="6">
    <source>
        <dbReference type="EMBL" id="OHU89550.1"/>
    </source>
</evidence>
<keyword evidence="3" id="KW-0479">Metal-binding</keyword>
<evidence type="ECO:0000256" key="4">
    <source>
        <dbReference type="PIRSR" id="PIRSR603782-2"/>
    </source>
</evidence>
<reference evidence="6 7" key="1">
    <citation type="submission" date="2016-09" db="EMBL/GenBank/DDBJ databases">
        <title>Pseudoalteromonas amylolytica sp. nov., isolated from the surface seawater.</title>
        <authorList>
            <person name="Wu Y.-H."/>
            <person name="Cheng H."/>
            <person name="Jin X.-B."/>
            <person name="Wang C.-S."/>
            <person name="Xu X.-W."/>
        </authorList>
    </citation>
    <scope>NUCLEOTIDE SEQUENCE [LARGE SCALE GENOMIC DNA]</scope>
    <source>
        <strain evidence="6 7">JW1</strain>
    </source>
</reference>
<keyword evidence="2 3" id="KW-0186">Copper</keyword>
<comment type="caution">
    <text evidence="6">The sequence shown here is derived from an EMBL/GenBank/DDBJ whole genome shotgun (WGS) entry which is preliminary data.</text>
</comment>
<evidence type="ECO:0000256" key="3">
    <source>
        <dbReference type="PIRSR" id="PIRSR603782-1"/>
    </source>
</evidence>
<evidence type="ECO:0000259" key="5">
    <source>
        <dbReference type="PROSITE" id="PS51352"/>
    </source>
</evidence>
<dbReference type="InterPro" id="IPR036249">
    <property type="entry name" value="Thioredoxin-like_sf"/>
</dbReference>
<protein>
    <submittedName>
        <fullName evidence="6">Photosynthetic protein synthase I</fullName>
    </submittedName>
</protein>
<dbReference type="PROSITE" id="PS51352">
    <property type="entry name" value="THIOREDOXIN_2"/>
    <property type="match status" value="1"/>
</dbReference>
<evidence type="ECO:0000256" key="1">
    <source>
        <dbReference type="ARBA" id="ARBA00010996"/>
    </source>
</evidence>
<dbReference type="Pfam" id="PF02630">
    <property type="entry name" value="SCO1-SenC"/>
    <property type="match status" value="1"/>
</dbReference>
<dbReference type="SUPFAM" id="SSF52833">
    <property type="entry name" value="Thioredoxin-like"/>
    <property type="match status" value="1"/>
</dbReference>
<dbReference type="PANTHER" id="PTHR12151:SF25">
    <property type="entry name" value="LINALOOL DEHYDRATASE_ISOMERASE DOMAIN-CONTAINING PROTEIN"/>
    <property type="match status" value="1"/>
</dbReference>
<dbReference type="CDD" id="cd02968">
    <property type="entry name" value="SCO"/>
    <property type="match status" value="1"/>
</dbReference>
<feature type="domain" description="Thioredoxin" evidence="5">
    <location>
        <begin position="28"/>
        <end position="196"/>
    </location>
</feature>
<feature type="disulfide bond" description="Redox-active" evidence="4">
    <location>
        <begin position="66"/>
        <end position="70"/>
    </location>
</feature>
<feature type="binding site" evidence="3">
    <location>
        <position position="70"/>
    </location>
    <ligand>
        <name>Cu cation</name>
        <dbReference type="ChEBI" id="CHEBI:23378"/>
    </ligand>
</feature>
<accession>A0A1S1MQX7</accession>
<gene>
    <name evidence="6" type="ORF">BET10_15595</name>
</gene>
<dbReference type="RefSeq" id="WP_070986179.1">
    <property type="nucleotide sequence ID" value="NZ_MKJU01000028.1"/>
</dbReference>
<dbReference type="InterPro" id="IPR013766">
    <property type="entry name" value="Thioredoxin_domain"/>
</dbReference>
<dbReference type="InterPro" id="IPR003782">
    <property type="entry name" value="SCO1/SenC"/>
</dbReference>
<dbReference type="OrthoDB" id="9790194at2"/>
<dbReference type="AlphaFoldDB" id="A0A1S1MQX7"/>
<feature type="binding site" evidence="3">
    <location>
        <position position="153"/>
    </location>
    <ligand>
        <name>Cu cation</name>
        <dbReference type="ChEBI" id="CHEBI:23378"/>
    </ligand>
</feature>
<organism evidence="6 7">
    <name type="scientific">Pseudoalteromonas amylolytica</name>
    <dbReference type="NCBI Taxonomy" id="1859457"/>
    <lineage>
        <taxon>Bacteria</taxon>
        <taxon>Pseudomonadati</taxon>
        <taxon>Pseudomonadota</taxon>
        <taxon>Gammaproteobacteria</taxon>
        <taxon>Alteromonadales</taxon>
        <taxon>Pseudoalteromonadaceae</taxon>
        <taxon>Pseudoalteromonas</taxon>
    </lineage>
</organism>
<sequence>MRGWWAALLMLLVSCSEPNEVSEHTLHYKQAKALSSFELYDQNNDLVTEQALLGQWTLVFLGYTHCPDICPMTLAKLTNVYEQLRDVYPINVWFVSVDPKRDDAQKRKAYINYFNDHFKALSNDHAQLFPLVRNLGLIYAINNSDSNDYYVDHSASVALINPKGELSAIFKAQFLPNEVPLINGELIVEDFKIVSSQYTE</sequence>
<evidence type="ECO:0000313" key="7">
    <source>
        <dbReference type="Proteomes" id="UP000179786"/>
    </source>
</evidence>
<name>A0A1S1MQX7_9GAMM</name>
<dbReference type="Gene3D" id="3.40.30.10">
    <property type="entry name" value="Glutaredoxin"/>
    <property type="match status" value="1"/>
</dbReference>
<dbReference type="STRING" id="1859457.BET10_15595"/>
<dbReference type="GO" id="GO:0046872">
    <property type="term" value="F:metal ion binding"/>
    <property type="evidence" value="ECO:0007669"/>
    <property type="project" value="UniProtKB-KW"/>
</dbReference>
<keyword evidence="4" id="KW-1015">Disulfide bond</keyword>
<feature type="binding site" evidence="3">
    <location>
        <position position="66"/>
    </location>
    <ligand>
        <name>Cu cation</name>
        <dbReference type="ChEBI" id="CHEBI:23378"/>
    </ligand>
</feature>
<evidence type="ECO:0000256" key="2">
    <source>
        <dbReference type="ARBA" id="ARBA00023008"/>
    </source>
</evidence>